<feature type="transmembrane region" description="Helical" evidence="5">
    <location>
        <begin position="79"/>
        <end position="97"/>
    </location>
</feature>
<evidence type="ECO:0000256" key="3">
    <source>
        <dbReference type="ARBA" id="ARBA00023012"/>
    </source>
</evidence>
<evidence type="ECO:0000256" key="4">
    <source>
        <dbReference type="SAM" id="MobiDB-lite"/>
    </source>
</evidence>
<keyword evidence="1" id="KW-0808">Transferase</keyword>
<feature type="compositionally biased region" description="Gly residues" evidence="4">
    <location>
        <begin position="332"/>
        <end position="345"/>
    </location>
</feature>
<keyword evidence="2 8" id="KW-0418">Kinase</keyword>
<keyword evidence="5" id="KW-1133">Transmembrane helix</keyword>
<dbReference type="GO" id="GO:0000155">
    <property type="term" value="F:phosphorelay sensor kinase activity"/>
    <property type="evidence" value="ECO:0007669"/>
    <property type="project" value="InterPro"/>
</dbReference>
<keyword evidence="3" id="KW-0902">Two-component regulatory system</keyword>
<comment type="caution">
    <text evidence="8">The sequence shown here is derived from an EMBL/GenBank/DDBJ whole genome shotgun (WGS) entry which is preliminary data.</text>
</comment>
<evidence type="ECO:0000256" key="2">
    <source>
        <dbReference type="ARBA" id="ARBA00022777"/>
    </source>
</evidence>
<protein>
    <submittedName>
        <fullName evidence="8">Two-component sensor histidine kinase</fullName>
    </submittedName>
</protein>
<evidence type="ECO:0000259" key="6">
    <source>
        <dbReference type="Pfam" id="PF02518"/>
    </source>
</evidence>
<sequence>MALVQPDPQFGRAPNRLGMYAWAAVWMWPLVAPISAMAHGQVHPIVPAAIGLAAFVALYLFCVGRGFGNEFRKPTPIELAGLIGFAALGIALALAYGGNDEGWLVLPLYIGAAGASLLTNPLVVPWVFGATIVQIAFSVGYNEGWGDGWSNVFGTFMGSLLVLVVKRLIWYVRQLHNARAELAQAAVAEERLRFARDLHELLGHTLTLIVVKAQVVRRLAATDPVAAGAAGADIEQIGRKALVEVREAVTGYRERAFSDELDGARSALSGAGIDVSIETAGTPLPAIVDSVFGWAVREGTTNVIRHSGARHCVIAVRRAGDEATLEIRDDGSGGSPDGTGTGNGLRGLRERLAAAGGTLAAAPQPGGGFRLVATVPVATA</sequence>
<keyword evidence="5" id="KW-0472">Membrane</keyword>
<dbReference type="AlphaFoldDB" id="A0A8J3VPB3"/>
<evidence type="ECO:0000256" key="5">
    <source>
        <dbReference type="SAM" id="Phobius"/>
    </source>
</evidence>
<evidence type="ECO:0000313" key="9">
    <source>
        <dbReference type="Proteomes" id="UP000642748"/>
    </source>
</evidence>
<dbReference type="GO" id="GO:0046983">
    <property type="term" value="F:protein dimerization activity"/>
    <property type="evidence" value="ECO:0007669"/>
    <property type="project" value="InterPro"/>
</dbReference>
<dbReference type="Gene3D" id="3.30.565.10">
    <property type="entry name" value="Histidine kinase-like ATPase, C-terminal domain"/>
    <property type="match status" value="1"/>
</dbReference>
<dbReference type="InterPro" id="IPR011712">
    <property type="entry name" value="Sig_transdc_His_kin_sub3_dim/P"/>
</dbReference>
<keyword evidence="5" id="KW-0812">Transmembrane</keyword>
<feature type="domain" description="Signal transduction histidine kinase subgroup 3 dimerisation and phosphoacceptor" evidence="7">
    <location>
        <begin position="190"/>
        <end position="255"/>
    </location>
</feature>
<dbReference type="Gene3D" id="1.20.5.1930">
    <property type="match status" value="1"/>
</dbReference>
<dbReference type="Proteomes" id="UP000642748">
    <property type="component" value="Unassembled WGS sequence"/>
</dbReference>
<feature type="transmembrane region" description="Helical" evidence="5">
    <location>
        <begin position="148"/>
        <end position="169"/>
    </location>
</feature>
<dbReference type="Pfam" id="PF02518">
    <property type="entry name" value="HATPase_c"/>
    <property type="match status" value="1"/>
</dbReference>
<name>A0A8J3VPB3_9ACTN</name>
<accession>A0A8J3VPB3</accession>
<proteinExistence type="predicted"/>
<reference evidence="8" key="1">
    <citation type="submission" date="2021-01" db="EMBL/GenBank/DDBJ databases">
        <title>Whole genome shotgun sequence of Rugosimonospora africana NBRC 104875.</title>
        <authorList>
            <person name="Komaki H."/>
            <person name="Tamura T."/>
        </authorList>
    </citation>
    <scope>NUCLEOTIDE SEQUENCE</scope>
    <source>
        <strain evidence="8">NBRC 104875</strain>
    </source>
</reference>
<dbReference type="InterPro" id="IPR050482">
    <property type="entry name" value="Sensor_HK_TwoCompSys"/>
</dbReference>
<organism evidence="8 9">
    <name type="scientific">Rugosimonospora africana</name>
    <dbReference type="NCBI Taxonomy" id="556532"/>
    <lineage>
        <taxon>Bacteria</taxon>
        <taxon>Bacillati</taxon>
        <taxon>Actinomycetota</taxon>
        <taxon>Actinomycetes</taxon>
        <taxon>Micromonosporales</taxon>
        <taxon>Micromonosporaceae</taxon>
        <taxon>Rugosimonospora</taxon>
    </lineage>
</organism>
<dbReference type="CDD" id="cd16917">
    <property type="entry name" value="HATPase_UhpB-NarQ-NarX-like"/>
    <property type="match status" value="1"/>
</dbReference>
<dbReference type="EMBL" id="BONZ01000013">
    <property type="protein sequence ID" value="GIH13093.1"/>
    <property type="molecule type" value="Genomic_DNA"/>
</dbReference>
<feature type="region of interest" description="Disordered" evidence="4">
    <location>
        <begin position="326"/>
        <end position="345"/>
    </location>
</feature>
<evidence type="ECO:0000259" key="7">
    <source>
        <dbReference type="Pfam" id="PF07730"/>
    </source>
</evidence>
<evidence type="ECO:0000313" key="8">
    <source>
        <dbReference type="EMBL" id="GIH13093.1"/>
    </source>
</evidence>
<dbReference type="PANTHER" id="PTHR24421:SF63">
    <property type="entry name" value="SENSOR HISTIDINE KINASE DESK"/>
    <property type="match status" value="1"/>
</dbReference>
<dbReference type="PANTHER" id="PTHR24421">
    <property type="entry name" value="NITRATE/NITRITE SENSOR PROTEIN NARX-RELATED"/>
    <property type="match status" value="1"/>
</dbReference>
<feature type="transmembrane region" description="Helical" evidence="5">
    <location>
        <begin position="45"/>
        <end position="67"/>
    </location>
</feature>
<feature type="transmembrane region" description="Helical" evidence="5">
    <location>
        <begin position="104"/>
        <end position="128"/>
    </location>
</feature>
<dbReference type="GO" id="GO:0016020">
    <property type="term" value="C:membrane"/>
    <property type="evidence" value="ECO:0007669"/>
    <property type="project" value="InterPro"/>
</dbReference>
<gene>
    <name evidence="8" type="ORF">Raf01_12650</name>
</gene>
<evidence type="ECO:0000256" key="1">
    <source>
        <dbReference type="ARBA" id="ARBA00022679"/>
    </source>
</evidence>
<dbReference type="SUPFAM" id="SSF55874">
    <property type="entry name" value="ATPase domain of HSP90 chaperone/DNA topoisomerase II/histidine kinase"/>
    <property type="match status" value="1"/>
</dbReference>
<feature type="domain" description="Histidine kinase/HSP90-like ATPase" evidence="6">
    <location>
        <begin position="295"/>
        <end position="378"/>
    </location>
</feature>
<dbReference type="InterPro" id="IPR036890">
    <property type="entry name" value="HATPase_C_sf"/>
</dbReference>
<dbReference type="Pfam" id="PF07730">
    <property type="entry name" value="HisKA_3"/>
    <property type="match status" value="1"/>
</dbReference>
<keyword evidence="9" id="KW-1185">Reference proteome</keyword>
<dbReference type="InterPro" id="IPR003594">
    <property type="entry name" value="HATPase_dom"/>
</dbReference>
<feature type="transmembrane region" description="Helical" evidence="5">
    <location>
        <begin position="20"/>
        <end position="38"/>
    </location>
</feature>